<dbReference type="SUPFAM" id="SSF51197">
    <property type="entry name" value="Clavaminate synthase-like"/>
    <property type="match status" value="1"/>
</dbReference>
<feature type="domain" description="Fe2OG dioxygenase" evidence="11">
    <location>
        <begin position="224"/>
        <end position="340"/>
    </location>
</feature>
<dbReference type="InterPro" id="IPR005123">
    <property type="entry name" value="Oxoglu/Fe-dep_dioxygenase_dom"/>
</dbReference>
<dbReference type="InterPro" id="IPR027443">
    <property type="entry name" value="IPNS-like_sf"/>
</dbReference>
<dbReference type="Gene3D" id="2.60.120.330">
    <property type="entry name" value="B-lactam Antibiotic, Isopenicillin N Synthase, Chain"/>
    <property type="match status" value="1"/>
</dbReference>
<dbReference type="InterPro" id="IPR050231">
    <property type="entry name" value="Iron_ascorbate_oxido_reductase"/>
</dbReference>
<evidence type="ECO:0000256" key="7">
    <source>
        <dbReference type="ARBA" id="ARBA00052204"/>
    </source>
</evidence>
<keyword evidence="13" id="KW-1185">Reference proteome</keyword>
<comment type="pathway">
    <text evidence="1">Hormone biosynthesis.</text>
</comment>
<reference evidence="12 13" key="1">
    <citation type="submission" date="2024-01" db="EMBL/GenBank/DDBJ databases">
        <title>The genomes of 5 underutilized Papilionoideae crops provide insights into root nodulation and disease resistanc.</title>
        <authorList>
            <person name="Jiang F."/>
        </authorList>
    </citation>
    <scope>NUCLEOTIDE SEQUENCE [LARGE SCALE GENOMIC DNA]</scope>
    <source>
        <strain evidence="12">JINMINGXINNONG_FW02</strain>
        <tissue evidence="12">Leaves</tissue>
    </source>
</reference>
<dbReference type="EMBL" id="JAYMYR010000008">
    <property type="protein sequence ID" value="KAK7348018.1"/>
    <property type="molecule type" value="Genomic_DNA"/>
</dbReference>
<keyword evidence="2 10" id="KW-0479">Metal-binding</keyword>
<evidence type="ECO:0000256" key="8">
    <source>
        <dbReference type="ARBA" id="ARBA00061282"/>
    </source>
</evidence>
<sequence length="391" mass="43391">MIEKFKEGRIINVKIASARVQDLGTNRATKKRKYKQTIELKVLKMRDMCIASTATYTKTNMVLAAPNPIRSDGILPSELPVVDLSGERAEVAKLIVKACEEYGFFKVINHGISNEVIARTEEAGFGFFGKAMLEKKVAAPAYGCKNIGVNGDMGEVEYLLLSATTDSIAHISKTISTDPLNLSNSLSAYTEAVKELACEILEVMAEGLGVPDTWVFSRLIRDGESDSVLRLNHYPPIINREWCMEKDKDKDKSSQISKVGFGEHSDPQILTILRSNDVGGLQISLPDGVWIPVTPDPSAFYVNVGDVLQVMTNGRFVSVRHRAMTNSYKCRMSVAYFGAPPLHATIVAPSVMVTPQRPSLFRPFTWAEYKKATYSLKLGDTRLQLFRNCKR</sequence>
<dbReference type="GO" id="GO:0009685">
    <property type="term" value="P:gibberellin metabolic process"/>
    <property type="evidence" value="ECO:0007669"/>
    <property type="project" value="UniProtKB-ARBA"/>
</dbReference>
<dbReference type="PROSITE" id="PS51471">
    <property type="entry name" value="FE2OG_OXY"/>
    <property type="match status" value="1"/>
</dbReference>
<evidence type="ECO:0000313" key="13">
    <source>
        <dbReference type="Proteomes" id="UP001374584"/>
    </source>
</evidence>
<dbReference type="PANTHER" id="PTHR47990">
    <property type="entry name" value="2-OXOGLUTARATE (2OG) AND FE(II)-DEPENDENT OXYGENASE SUPERFAMILY PROTEIN-RELATED"/>
    <property type="match status" value="1"/>
</dbReference>
<dbReference type="PRINTS" id="PR00682">
    <property type="entry name" value="IPNSYNTHASE"/>
</dbReference>
<evidence type="ECO:0000256" key="6">
    <source>
        <dbReference type="ARBA" id="ARBA00037909"/>
    </source>
</evidence>
<keyword evidence="3" id="KW-0223">Dioxygenase</keyword>
<evidence type="ECO:0000256" key="3">
    <source>
        <dbReference type="ARBA" id="ARBA00022964"/>
    </source>
</evidence>
<dbReference type="Pfam" id="PF03171">
    <property type="entry name" value="2OG-FeII_Oxy"/>
    <property type="match status" value="1"/>
</dbReference>
<evidence type="ECO:0000256" key="5">
    <source>
        <dbReference type="ARBA" id="ARBA00023004"/>
    </source>
</evidence>
<protein>
    <recommendedName>
        <fullName evidence="9">gibberellin 2beta-dioxygenase</fullName>
        <ecNumber evidence="9">1.14.11.13</ecNumber>
    </recommendedName>
</protein>
<evidence type="ECO:0000256" key="2">
    <source>
        <dbReference type="ARBA" id="ARBA00022723"/>
    </source>
</evidence>
<comment type="similarity">
    <text evidence="8">Belongs to the iron/ascorbate-dependent oxidoreductase family. GA2OX subfamily.</text>
</comment>
<dbReference type="InterPro" id="IPR026992">
    <property type="entry name" value="DIOX_N"/>
</dbReference>
<name>A0AAN9QYV1_PHACN</name>
<dbReference type="EC" id="1.14.11.13" evidence="9"/>
<comment type="caution">
    <text evidence="12">The sequence shown here is derived from an EMBL/GenBank/DDBJ whole genome shotgun (WGS) entry which is preliminary data.</text>
</comment>
<dbReference type="AlphaFoldDB" id="A0AAN9QYV1"/>
<evidence type="ECO:0000259" key="11">
    <source>
        <dbReference type="PROSITE" id="PS51471"/>
    </source>
</evidence>
<proteinExistence type="inferred from homology"/>
<dbReference type="Pfam" id="PF14226">
    <property type="entry name" value="DIOX_N"/>
    <property type="match status" value="1"/>
</dbReference>
<comment type="pathway">
    <text evidence="6">Plant hormone biosynthesis; gibberellin biosynthesis.</text>
</comment>
<evidence type="ECO:0000256" key="9">
    <source>
        <dbReference type="ARBA" id="ARBA00066708"/>
    </source>
</evidence>
<dbReference type="GO" id="GO:0045543">
    <property type="term" value="F:gibberellin 2-beta-dioxygenase activity"/>
    <property type="evidence" value="ECO:0007669"/>
    <property type="project" value="UniProtKB-EC"/>
</dbReference>
<evidence type="ECO:0000256" key="10">
    <source>
        <dbReference type="RuleBase" id="RU003682"/>
    </source>
</evidence>
<keyword evidence="5 10" id="KW-0408">Iron</keyword>
<accession>A0AAN9QYV1</accession>
<evidence type="ECO:0000256" key="4">
    <source>
        <dbReference type="ARBA" id="ARBA00023002"/>
    </source>
</evidence>
<evidence type="ECO:0000256" key="1">
    <source>
        <dbReference type="ARBA" id="ARBA00004972"/>
    </source>
</evidence>
<comment type="catalytic activity">
    <reaction evidence="7">
        <text>gibberellin A1 + 2-oxoglutarate + O2 = gibberellin A8 + succinate + CO2</text>
        <dbReference type="Rhea" id="RHEA:15005"/>
        <dbReference type="ChEBI" id="CHEBI:15379"/>
        <dbReference type="ChEBI" id="CHEBI:16526"/>
        <dbReference type="ChEBI" id="CHEBI:16810"/>
        <dbReference type="ChEBI" id="CHEBI:30031"/>
        <dbReference type="ChEBI" id="CHEBI:58524"/>
        <dbReference type="ChEBI" id="CHEBI:58594"/>
        <dbReference type="EC" id="1.14.11.13"/>
    </reaction>
</comment>
<keyword evidence="4 10" id="KW-0560">Oxidoreductase</keyword>
<dbReference type="Proteomes" id="UP001374584">
    <property type="component" value="Unassembled WGS sequence"/>
</dbReference>
<dbReference type="InterPro" id="IPR044861">
    <property type="entry name" value="IPNS-like_FE2OG_OXY"/>
</dbReference>
<dbReference type="GO" id="GO:0046872">
    <property type="term" value="F:metal ion binding"/>
    <property type="evidence" value="ECO:0007669"/>
    <property type="project" value="UniProtKB-KW"/>
</dbReference>
<evidence type="ECO:0000313" key="12">
    <source>
        <dbReference type="EMBL" id="KAK7348018.1"/>
    </source>
</evidence>
<gene>
    <name evidence="12" type="ORF">VNO80_22566</name>
</gene>
<organism evidence="12 13">
    <name type="scientific">Phaseolus coccineus</name>
    <name type="common">Scarlet runner bean</name>
    <name type="synonym">Phaseolus multiflorus</name>
    <dbReference type="NCBI Taxonomy" id="3886"/>
    <lineage>
        <taxon>Eukaryota</taxon>
        <taxon>Viridiplantae</taxon>
        <taxon>Streptophyta</taxon>
        <taxon>Embryophyta</taxon>
        <taxon>Tracheophyta</taxon>
        <taxon>Spermatophyta</taxon>
        <taxon>Magnoliopsida</taxon>
        <taxon>eudicotyledons</taxon>
        <taxon>Gunneridae</taxon>
        <taxon>Pentapetalae</taxon>
        <taxon>rosids</taxon>
        <taxon>fabids</taxon>
        <taxon>Fabales</taxon>
        <taxon>Fabaceae</taxon>
        <taxon>Papilionoideae</taxon>
        <taxon>50 kb inversion clade</taxon>
        <taxon>NPAAA clade</taxon>
        <taxon>indigoferoid/millettioid clade</taxon>
        <taxon>Phaseoleae</taxon>
        <taxon>Phaseolus</taxon>
    </lineage>
</organism>
<dbReference type="FunFam" id="2.60.120.330:FF:000025">
    <property type="entry name" value="Gibberellin 2-beta-dioxygenase 2"/>
    <property type="match status" value="1"/>
</dbReference>